<dbReference type="GO" id="GO:0005109">
    <property type="term" value="F:frizzled binding"/>
    <property type="evidence" value="ECO:0007669"/>
    <property type="project" value="TreeGrafter"/>
</dbReference>
<dbReference type="PANTHER" id="PTHR12027:SF102">
    <property type="entry name" value="PROTEIN WNT"/>
    <property type="match status" value="1"/>
</dbReference>
<evidence type="ECO:0000256" key="1">
    <source>
        <dbReference type="ARBA" id="ARBA00004498"/>
    </source>
</evidence>
<dbReference type="EMBL" id="FZQP02002315">
    <property type="protein sequence ID" value="VVC95427.1"/>
    <property type="molecule type" value="Genomic_DNA"/>
</dbReference>
<evidence type="ECO:0000256" key="3">
    <source>
        <dbReference type="ARBA" id="ARBA00022473"/>
    </source>
</evidence>
<dbReference type="PRINTS" id="PR01349">
    <property type="entry name" value="WNTPROTEIN"/>
</dbReference>
<sequence length="450" mass="50899">MVDKISTSVCHDKRKKSVDSSLFGSVYKPAGTLGIGVRFSQSQEDIFDKMPSSRLKSHMSLPNLGKTHSYEKIPGSRNDDHPKIIEIDDEKTENTDDTVIQVSKETLNNFIIASINKKPFFDDSGDIHPMDFVENLKYYISELSIPNDKQLTFIISCLGGLPLMWARCFKSEFKDTNTFYKAFEQEFWSSDRQKSILYDMKLGKYDENQRMSMSEYFLCKVSNYKHLVPPPSDLEIIYSLAAHYPSAVELELRLTPKPSLRETYARACASGALAACSCAAPPRAPPRPPRNAAPAPSEPQARFKWGGCGDNFQWAERYDYDDRGFRHRNIEYRMAADDPRFDPQVDLQTRLERLRPLIASANLMNGRFGRKCTCHGVSGSCSVRTCWRSAAPLQRVTNELARESARAGPLRATRRSLARKPRLRYVTPSPDYCEPDLAAGSLGTHGRYAS</sequence>
<dbReference type="GO" id="GO:0045165">
    <property type="term" value="P:cell fate commitment"/>
    <property type="evidence" value="ECO:0007669"/>
    <property type="project" value="TreeGrafter"/>
</dbReference>
<evidence type="ECO:0000256" key="8">
    <source>
        <dbReference type="RuleBase" id="RU003500"/>
    </source>
</evidence>
<dbReference type="Pfam" id="PF00110">
    <property type="entry name" value="wnt"/>
    <property type="match status" value="1"/>
</dbReference>
<proteinExistence type="inferred from homology"/>
<evidence type="ECO:0000313" key="10">
    <source>
        <dbReference type="Proteomes" id="UP000324832"/>
    </source>
</evidence>
<dbReference type="InterPro" id="IPR005817">
    <property type="entry name" value="Wnt"/>
</dbReference>
<comment type="subcellular location">
    <subcellularLocation>
        <location evidence="1 8">Secreted</location>
        <location evidence="1 8">Extracellular space</location>
        <location evidence="1 8">Extracellular matrix</location>
    </subcellularLocation>
</comment>
<evidence type="ECO:0000313" key="9">
    <source>
        <dbReference type="EMBL" id="VVC95427.1"/>
    </source>
</evidence>
<keyword evidence="7" id="KW-1015">Disulfide bond</keyword>
<keyword evidence="6 8" id="KW-0879">Wnt signaling pathway</keyword>
<dbReference type="GO" id="GO:0005615">
    <property type="term" value="C:extracellular space"/>
    <property type="evidence" value="ECO:0007669"/>
    <property type="project" value="TreeGrafter"/>
</dbReference>
<protein>
    <recommendedName>
        <fullName evidence="8">Protein Wnt</fullName>
    </recommendedName>
</protein>
<keyword evidence="5" id="KW-0272">Extracellular matrix</keyword>
<evidence type="ECO:0000256" key="6">
    <source>
        <dbReference type="ARBA" id="ARBA00022687"/>
    </source>
</evidence>
<keyword evidence="3 8" id="KW-0217">Developmental protein</keyword>
<keyword evidence="10" id="KW-1185">Reference proteome</keyword>
<organism evidence="9 10">
    <name type="scientific">Leptidea sinapis</name>
    <dbReference type="NCBI Taxonomy" id="189913"/>
    <lineage>
        <taxon>Eukaryota</taxon>
        <taxon>Metazoa</taxon>
        <taxon>Ecdysozoa</taxon>
        <taxon>Arthropoda</taxon>
        <taxon>Hexapoda</taxon>
        <taxon>Insecta</taxon>
        <taxon>Pterygota</taxon>
        <taxon>Neoptera</taxon>
        <taxon>Endopterygota</taxon>
        <taxon>Lepidoptera</taxon>
        <taxon>Glossata</taxon>
        <taxon>Ditrysia</taxon>
        <taxon>Papilionoidea</taxon>
        <taxon>Pieridae</taxon>
        <taxon>Dismorphiinae</taxon>
        <taxon>Leptidea</taxon>
    </lineage>
</organism>
<evidence type="ECO:0000256" key="7">
    <source>
        <dbReference type="ARBA" id="ARBA00023157"/>
    </source>
</evidence>
<gene>
    <name evidence="9" type="ORF">LSINAPIS_LOCUS7143</name>
</gene>
<dbReference type="Proteomes" id="UP000324832">
    <property type="component" value="Unassembled WGS sequence"/>
</dbReference>
<dbReference type="GO" id="GO:0060070">
    <property type="term" value="P:canonical Wnt signaling pathway"/>
    <property type="evidence" value="ECO:0007669"/>
    <property type="project" value="TreeGrafter"/>
</dbReference>
<dbReference type="AlphaFoldDB" id="A0A5E4QEL4"/>
<evidence type="ECO:0000256" key="2">
    <source>
        <dbReference type="ARBA" id="ARBA00005683"/>
    </source>
</evidence>
<dbReference type="SMART" id="SM00097">
    <property type="entry name" value="WNT1"/>
    <property type="match status" value="1"/>
</dbReference>
<comment type="similarity">
    <text evidence="2 8">Belongs to the Wnt family.</text>
</comment>
<accession>A0A5E4QEL4</accession>
<evidence type="ECO:0000256" key="4">
    <source>
        <dbReference type="ARBA" id="ARBA00022525"/>
    </source>
</evidence>
<comment type="function">
    <text evidence="8">Ligand for members of the frizzled family of seven transmembrane receptors.</text>
</comment>
<evidence type="ECO:0000256" key="5">
    <source>
        <dbReference type="ARBA" id="ARBA00022530"/>
    </source>
</evidence>
<keyword evidence="4" id="KW-0964">Secreted</keyword>
<name>A0A5E4QEL4_9NEOP</name>
<dbReference type="PANTHER" id="PTHR12027">
    <property type="entry name" value="WNT RELATED"/>
    <property type="match status" value="1"/>
</dbReference>
<dbReference type="GO" id="GO:0005125">
    <property type="term" value="F:cytokine activity"/>
    <property type="evidence" value="ECO:0007669"/>
    <property type="project" value="TreeGrafter"/>
</dbReference>
<dbReference type="GO" id="GO:0030182">
    <property type="term" value="P:neuron differentiation"/>
    <property type="evidence" value="ECO:0007669"/>
    <property type="project" value="TreeGrafter"/>
</dbReference>
<reference evidence="9 10" key="1">
    <citation type="submission" date="2017-07" db="EMBL/GenBank/DDBJ databases">
        <authorList>
            <person name="Talla V."/>
            <person name="Backstrom N."/>
        </authorList>
    </citation>
    <scope>NUCLEOTIDE SEQUENCE [LARGE SCALE GENOMIC DNA]</scope>
</reference>